<dbReference type="AlphaFoldDB" id="A0ABD3S7B3"/>
<keyword evidence="2" id="KW-1185">Reference proteome</keyword>
<comment type="caution">
    <text evidence="1">The sequence shown here is derived from an EMBL/GenBank/DDBJ whole genome shotgun (WGS) entry which is preliminary data.</text>
</comment>
<evidence type="ECO:0000313" key="2">
    <source>
        <dbReference type="Proteomes" id="UP001634393"/>
    </source>
</evidence>
<organism evidence="1 2">
    <name type="scientific">Penstemon smallii</name>
    <dbReference type="NCBI Taxonomy" id="265156"/>
    <lineage>
        <taxon>Eukaryota</taxon>
        <taxon>Viridiplantae</taxon>
        <taxon>Streptophyta</taxon>
        <taxon>Embryophyta</taxon>
        <taxon>Tracheophyta</taxon>
        <taxon>Spermatophyta</taxon>
        <taxon>Magnoliopsida</taxon>
        <taxon>eudicotyledons</taxon>
        <taxon>Gunneridae</taxon>
        <taxon>Pentapetalae</taxon>
        <taxon>asterids</taxon>
        <taxon>lamiids</taxon>
        <taxon>Lamiales</taxon>
        <taxon>Plantaginaceae</taxon>
        <taxon>Cheloneae</taxon>
        <taxon>Penstemon</taxon>
    </lineage>
</organism>
<dbReference type="Proteomes" id="UP001634393">
    <property type="component" value="Unassembled WGS sequence"/>
</dbReference>
<protein>
    <submittedName>
        <fullName evidence="1">Uncharacterized protein</fullName>
    </submittedName>
</protein>
<dbReference type="EMBL" id="JBJXBP010000007">
    <property type="protein sequence ID" value="KAL3820385.1"/>
    <property type="molecule type" value="Genomic_DNA"/>
</dbReference>
<accession>A0ABD3S7B3</accession>
<proteinExistence type="predicted"/>
<evidence type="ECO:0000313" key="1">
    <source>
        <dbReference type="EMBL" id="KAL3820385.1"/>
    </source>
</evidence>
<reference evidence="1 2" key="1">
    <citation type="submission" date="2024-12" db="EMBL/GenBank/DDBJ databases">
        <title>The unique morphological basis and parallel evolutionary history of personate flowers in Penstemon.</title>
        <authorList>
            <person name="Depatie T.H."/>
            <person name="Wessinger C.A."/>
        </authorList>
    </citation>
    <scope>NUCLEOTIDE SEQUENCE [LARGE SCALE GENOMIC DNA]</scope>
    <source>
        <strain evidence="1">WTNN_2</strain>
        <tissue evidence="1">Leaf</tissue>
    </source>
</reference>
<sequence length="159" mass="17173">MLFPDSFLIKSKYAILYSPPQILYRIAGGSSVCGEKLWHGRNWKDFCRTSRGAIGDFGLKGIVTTECAHFPRSLIGSSIQPIDLSANDEDALIVSPISIHGDISNSEADAPPFEEVNPLAIVLYEGPSDGADDNVNGGGLIAEPQGCVFFFFFANELCN</sequence>
<gene>
    <name evidence="1" type="ORF">ACJIZ3_006290</name>
</gene>
<name>A0ABD3S7B3_9LAMI</name>